<evidence type="ECO:0000259" key="10">
    <source>
        <dbReference type="PROSITE" id="PS50893"/>
    </source>
</evidence>
<dbReference type="GO" id="GO:0016887">
    <property type="term" value="F:ATP hydrolysis activity"/>
    <property type="evidence" value="ECO:0007669"/>
    <property type="project" value="InterPro"/>
</dbReference>
<dbReference type="InterPro" id="IPR027417">
    <property type="entry name" value="P-loop_NTPase"/>
</dbReference>
<dbReference type="OrthoDB" id="9802264at2"/>
<dbReference type="PROSITE" id="PS51866">
    <property type="entry name" value="MOP"/>
    <property type="match status" value="1"/>
</dbReference>
<dbReference type="InterPro" id="IPR050334">
    <property type="entry name" value="Molybdenum_import_ModC"/>
</dbReference>
<dbReference type="AlphaFoldDB" id="A0A177NQ66"/>
<dbReference type="SUPFAM" id="SSF52540">
    <property type="entry name" value="P-loop containing nucleoside triphosphate hydrolases"/>
    <property type="match status" value="1"/>
</dbReference>
<dbReference type="InterPro" id="IPR003593">
    <property type="entry name" value="AAA+_ATPase"/>
</dbReference>
<dbReference type="PROSITE" id="PS50893">
    <property type="entry name" value="ABC_TRANSPORTER_2"/>
    <property type="match status" value="1"/>
</dbReference>
<evidence type="ECO:0000313" key="12">
    <source>
        <dbReference type="EMBL" id="OAI20218.1"/>
    </source>
</evidence>
<keyword evidence="6 12" id="KW-0067">ATP-binding</keyword>
<keyword evidence="2" id="KW-1003">Cell membrane</keyword>
<keyword evidence="1" id="KW-0813">Transport</keyword>
<evidence type="ECO:0000256" key="2">
    <source>
        <dbReference type="ARBA" id="ARBA00022475"/>
    </source>
</evidence>
<dbReference type="InterPro" id="IPR011868">
    <property type="entry name" value="ModC_ABC_ATP-bd"/>
</dbReference>
<evidence type="ECO:0000256" key="7">
    <source>
        <dbReference type="ARBA" id="ARBA00022967"/>
    </source>
</evidence>
<dbReference type="PANTHER" id="PTHR43514">
    <property type="entry name" value="ABC TRANSPORTER I FAMILY MEMBER 10"/>
    <property type="match status" value="1"/>
</dbReference>
<comment type="caution">
    <text evidence="12">The sequence shown here is derived from an EMBL/GenBank/DDBJ whole genome shotgun (WGS) entry which is preliminary data.</text>
</comment>
<dbReference type="Proteomes" id="UP000077857">
    <property type="component" value="Unassembled WGS sequence"/>
</dbReference>
<dbReference type="InterPro" id="IPR004606">
    <property type="entry name" value="Mop_domain"/>
</dbReference>
<dbReference type="PROSITE" id="PS00211">
    <property type="entry name" value="ABC_TRANSPORTER_1"/>
    <property type="match status" value="1"/>
</dbReference>
<dbReference type="GO" id="GO:0140359">
    <property type="term" value="F:ABC-type transporter activity"/>
    <property type="evidence" value="ECO:0007669"/>
    <property type="project" value="InterPro"/>
</dbReference>
<dbReference type="InterPro" id="IPR008995">
    <property type="entry name" value="Mo/tungstate-bd_C_term_dom"/>
</dbReference>
<dbReference type="Pfam" id="PF03459">
    <property type="entry name" value="TOBE"/>
    <property type="match status" value="1"/>
</dbReference>
<evidence type="ECO:0000259" key="11">
    <source>
        <dbReference type="PROSITE" id="PS51866"/>
    </source>
</evidence>
<dbReference type="Gene3D" id="2.40.50.100">
    <property type="match status" value="1"/>
</dbReference>
<evidence type="ECO:0000256" key="5">
    <source>
        <dbReference type="ARBA" id="ARBA00022741"/>
    </source>
</evidence>
<evidence type="ECO:0000256" key="8">
    <source>
        <dbReference type="ARBA" id="ARBA00023136"/>
    </source>
</evidence>
<feature type="domain" description="Mop" evidence="11">
    <location>
        <begin position="296"/>
        <end position="360"/>
    </location>
</feature>
<keyword evidence="8" id="KW-0472">Membrane</keyword>
<keyword evidence="3 9" id="KW-0500">Molybdenum</keyword>
<evidence type="ECO:0000256" key="1">
    <source>
        <dbReference type="ARBA" id="ARBA00022448"/>
    </source>
</evidence>
<evidence type="ECO:0000256" key="9">
    <source>
        <dbReference type="PROSITE-ProRule" id="PRU01213"/>
    </source>
</evidence>
<evidence type="ECO:0000256" key="3">
    <source>
        <dbReference type="ARBA" id="ARBA00022505"/>
    </source>
</evidence>
<evidence type="ECO:0000256" key="4">
    <source>
        <dbReference type="ARBA" id="ARBA00022519"/>
    </source>
</evidence>
<dbReference type="SMART" id="SM00382">
    <property type="entry name" value="AAA"/>
    <property type="match status" value="1"/>
</dbReference>
<dbReference type="Pfam" id="PF00005">
    <property type="entry name" value="ABC_tran"/>
    <property type="match status" value="1"/>
</dbReference>
<protein>
    <submittedName>
        <fullName evidence="12">Molybdenum ABC transporter ATP-binding protein</fullName>
    </submittedName>
</protein>
<feature type="domain" description="ABC transporter" evidence="10">
    <location>
        <begin position="1"/>
        <end position="237"/>
    </location>
</feature>
<dbReference type="Gene3D" id="3.40.50.300">
    <property type="entry name" value="P-loop containing nucleotide triphosphate hydrolases"/>
    <property type="match status" value="1"/>
</dbReference>
<gene>
    <name evidence="12" type="ORF">A1507_05330</name>
</gene>
<dbReference type="RefSeq" id="WP_064039195.1">
    <property type="nucleotide sequence ID" value="NZ_LUUJ01000034.1"/>
</dbReference>
<keyword evidence="5" id="KW-0547">Nucleotide-binding</keyword>
<dbReference type="GO" id="GO:0005524">
    <property type="term" value="F:ATP binding"/>
    <property type="evidence" value="ECO:0007669"/>
    <property type="project" value="UniProtKB-KW"/>
</dbReference>
<keyword evidence="7" id="KW-1278">Translocase</keyword>
<dbReference type="GO" id="GO:0015098">
    <property type="term" value="F:molybdate ion transmembrane transporter activity"/>
    <property type="evidence" value="ECO:0007669"/>
    <property type="project" value="InterPro"/>
</dbReference>
<name>A0A177NQ66_9GAMM</name>
<organism evidence="12 13">
    <name type="scientific">Methylomonas koyamae</name>
    <dbReference type="NCBI Taxonomy" id="702114"/>
    <lineage>
        <taxon>Bacteria</taxon>
        <taxon>Pseudomonadati</taxon>
        <taxon>Pseudomonadota</taxon>
        <taxon>Gammaproteobacteria</taxon>
        <taxon>Methylococcales</taxon>
        <taxon>Methylococcaceae</taxon>
        <taxon>Methylomonas</taxon>
    </lineage>
</organism>
<dbReference type="InterPro" id="IPR017871">
    <property type="entry name" value="ABC_transporter-like_CS"/>
</dbReference>
<dbReference type="InterPro" id="IPR003439">
    <property type="entry name" value="ABC_transporter-like_ATP-bd"/>
</dbReference>
<sequence length="360" mass="39031">MSASELKARFKLRYGEFALDLDLSLPAAGVTVFFGHSGSGKTTLLRCIAGLEHAPLGYLRIGDTLWQDSERGVFLPTHRRNLGYVFQDANLFPHLSVRGNLDYAVRRLRCRERKISLEQAIELLAIAPLLARMPDRLSGGERQRVAIARALAASPDILLMDEPLAALDDERKQEFLPYLTGLQQNLRIPILYVTHSRHEVNRLADHLLVMAAGKAVACGPLAETLTSLDGPLAADRMAASVWQGRLLGHEAEYHLSHAEFAGGNLSLPYLDAAPGSPVRIRIYARDVSIALQPPQASSILNVLPAEVRAVADLGQGQTVVQLALGGEILLSHVTQKSAALLNLQPGMAVFAQIKGTSIVG</sequence>
<dbReference type="GO" id="GO:0016020">
    <property type="term" value="C:membrane"/>
    <property type="evidence" value="ECO:0007669"/>
    <property type="project" value="InterPro"/>
</dbReference>
<reference evidence="12 13" key="1">
    <citation type="submission" date="2016-03" db="EMBL/GenBank/DDBJ databases">
        <authorList>
            <person name="Ploux O."/>
        </authorList>
    </citation>
    <scope>NUCLEOTIDE SEQUENCE [LARGE SCALE GENOMIC DNA]</scope>
    <source>
        <strain evidence="12 13">R-45378</strain>
    </source>
</reference>
<proteinExistence type="predicted"/>
<dbReference type="NCBIfam" id="TIGR02142">
    <property type="entry name" value="modC_ABC"/>
    <property type="match status" value="1"/>
</dbReference>
<evidence type="ECO:0000256" key="6">
    <source>
        <dbReference type="ARBA" id="ARBA00022840"/>
    </source>
</evidence>
<accession>A0A177NQ66</accession>
<dbReference type="EMBL" id="LUUJ01000034">
    <property type="protein sequence ID" value="OAI20218.1"/>
    <property type="molecule type" value="Genomic_DNA"/>
</dbReference>
<evidence type="ECO:0000313" key="13">
    <source>
        <dbReference type="Proteomes" id="UP000077857"/>
    </source>
</evidence>
<dbReference type="InterPro" id="IPR005116">
    <property type="entry name" value="Transp-assoc_OB_typ1"/>
</dbReference>
<dbReference type="PANTHER" id="PTHR43514:SF10">
    <property type="entry name" value="MOLYBDENUM IMPORT ATP-BINDING PROTEIN MODC 2"/>
    <property type="match status" value="1"/>
</dbReference>
<keyword evidence="4" id="KW-0997">Cell inner membrane</keyword>
<dbReference type="SUPFAM" id="SSF50331">
    <property type="entry name" value="MOP-like"/>
    <property type="match status" value="1"/>
</dbReference>